<dbReference type="Gene3D" id="3.30.70.1440">
    <property type="entry name" value="Multidrug efflux transporter AcrB pore domain"/>
    <property type="match status" value="1"/>
</dbReference>
<dbReference type="InterPro" id="IPR004764">
    <property type="entry name" value="MdtF-like"/>
</dbReference>
<evidence type="ECO:0000256" key="7">
    <source>
        <dbReference type="ARBA" id="ARBA00022989"/>
    </source>
</evidence>
<evidence type="ECO:0000256" key="5">
    <source>
        <dbReference type="ARBA" id="ARBA00022519"/>
    </source>
</evidence>
<dbReference type="GO" id="GO:0005886">
    <property type="term" value="C:plasma membrane"/>
    <property type="evidence" value="ECO:0007669"/>
    <property type="project" value="UniProtKB-SubCell"/>
</dbReference>
<accession>A0A9E6PGD4</accession>
<dbReference type="Gene3D" id="3.30.2090.10">
    <property type="entry name" value="Multidrug efflux transporter AcrB TolC docking domain, DN and DC subdomains"/>
    <property type="match status" value="2"/>
</dbReference>
<evidence type="ECO:0000256" key="6">
    <source>
        <dbReference type="ARBA" id="ARBA00022692"/>
    </source>
</evidence>
<evidence type="ECO:0000313" key="11">
    <source>
        <dbReference type="Proteomes" id="UP000634530"/>
    </source>
</evidence>
<keyword evidence="7 9" id="KW-1133">Transmembrane helix</keyword>
<dbReference type="PANTHER" id="PTHR32063">
    <property type="match status" value="1"/>
</dbReference>
<organism evidence="10 11">
    <name type="scientific">Pseudomonas vanderleydeniana</name>
    <dbReference type="NCBI Taxonomy" id="2745495"/>
    <lineage>
        <taxon>Bacteria</taxon>
        <taxon>Pseudomonadati</taxon>
        <taxon>Pseudomonadota</taxon>
        <taxon>Gammaproteobacteria</taxon>
        <taxon>Pseudomonadales</taxon>
        <taxon>Pseudomonadaceae</taxon>
        <taxon>Pseudomonas</taxon>
    </lineage>
</organism>
<dbReference type="FunFam" id="1.20.1640.10:FF:000001">
    <property type="entry name" value="Efflux pump membrane transporter"/>
    <property type="match status" value="1"/>
</dbReference>
<dbReference type="InterPro" id="IPR027463">
    <property type="entry name" value="AcrB_DN_DC_subdom"/>
</dbReference>
<dbReference type="KEGG" id="pvw:HU752_019775"/>
<reference evidence="10 11" key="2">
    <citation type="journal article" date="2021" name="Microorganisms">
        <title>The Ever-Expanding Pseudomonas Genus: Description of 43 New Species and Partition of the Pseudomonas putida Group.</title>
        <authorList>
            <person name="Girard L."/>
            <person name="Lood C."/>
            <person name="Hofte M."/>
            <person name="Vandamme P."/>
            <person name="Rokni-Zadeh H."/>
            <person name="van Noort V."/>
            <person name="Lavigne R."/>
            <person name="De Mot R."/>
        </authorList>
    </citation>
    <scope>NUCLEOTIDE SEQUENCE [LARGE SCALE GENOMIC DNA]</scope>
    <source>
        <strain evidence="10 11">RW8P3</strain>
    </source>
</reference>
<comment type="similarity">
    <text evidence="2 9">Belongs to the resistance-nodulation-cell division (RND) (TC 2.A.6) family.</text>
</comment>
<dbReference type="PANTHER" id="PTHR32063:SF32">
    <property type="entry name" value="AMINOGLYCOSIDE EFFLUX PUMP-RELATED"/>
    <property type="match status" value="1"/>
</dbReference>
<feature type="transmembrane region" description="Helical" evidence="9">
    <location>
        <begin position="440"/>
        <end position="460"/>
    </location>
</feature>
<protein>
    <recommendedName>
        <fullName evidence="9">Efflux pump membrane transporter</fullName>
    </recommendedName>
</protein>
<proteinExistence type="inferred from homology"/>
<feature type="transmembrane region" description="Helical" evidence="9">
    <location>
        <begin position="966"/>
        <end position="987"/>
    </location>
</feature>
<dbReference type="NCBIfam" id="TIGR00915">
    <property type="entry name" value="2A0602"/>
    <property type="match status" value="1"/>
</dbReference>
<dbReference type="PRINTS" id="PR00702">
    <property type="entry name" value="ACRIFLAVINRP"/>
</dbReference>
<evidence type="ECO:0000313" key="10">
    <source>
        <dbReference type="EMBL" id="QXI26194.1"/>
    </source>
</evidence>
<keyword evidence="4" id="KW-1003">Cell membrane</keyword>
<gene>
    <name evidence="10" type="ORF">HU752_019775</name>
</gene>
<keyword evidence="5 9" id="KW-0997">Cell inner membrane</keyword>
<dbReference type="GO" id="GO:0042910">
    <property type="term" value="F:xenobiotic transmembrane transporter activity"/>
    <property type="evidence" value="ECO:0007669"/>
    <property type="project" value="TreeGrafter"/>
</dbReference>
<evidence type="ECO:0000256" key="2">
    <source>
        <dbReference type="ARBA" id="ARBA00010942"/>
    </source>
</evidence>
<dbReference type="Gene3D" id="1.20.1640.10">
    <property type="entry name" value="Multidrug efflux transporter AcrB transmembrane domain"/>
    <property type="match status" value="2"/>
</dbReference>
<comment type="subcellular location">
    <subcellularLocation>
        <location evidence="1 9">Cell inner membrane</location>
        <topology evidence="1 9">Multi-pass membrane protein</topology>
    </subcellularLocation>
</comment>
<feature type="transmembrane region" description="Helical" evidence="9">
    <location>
        <begin position="395"/>
        <end position="415"/>
    </location>
</feature>
<dbReference type="SUPFAM" id="SSF82866">
    <property type="entry name" value="Multidrug efflux transporter AcrB transmembrane domain"/>
    <property type="match status" value="2"/>
</dbReference>
<feature type="transmembrane region" description="Helical" evidence="9">
    <location>
        <begin position="922"/>
        <end position="945"/>
    </location>
</feature>
<evidence type="ECO:0000256" key="8">
    <source>
        <dbReference type="ARBA" id="ARBA00023136"/>
    </source>
</evidence>
<dbReference type="InterPro" id="IPR001036">
    <property type="entry name" value="Acrflvin-R"/>
</dbReference>
<comment type="caution">
    <text evidence="9">Lacks conserved residue(s) required for the propagation of feature annotation.</text>
</comment>
<dbReference type="Proteomes" id="UP000634530">
    <property type="component" value="Chromosome"/>
</dbReference>
<dbReference type="FunFam" id="3.30.70.1430:FF:000001">
    <property type="entry name" value="Efflux pump membrane transporter"/>
    <property type="match status" value="1"/>
</dbReference>
<feature type="transmembrane region" description="Helical" evidence="9">
    <location>
        <begin position="539"/>
        <end position="556"/>
    </location>
</feature>
<dbReference type="FunFam" id="3.30.2090.10:FF:000002">
    <property type="entry name" value="Efflux pump membrane transporter"/>
    <property type="match status" value="1"/>
</dbReference>
<dbReference type="GO" id="GO:0009636">
    <property type="term" value="P:response to toxic substance"/>
    <property type="evidence" value="ECO:0007669"/>
    <property type="project" value="UniProtKB-ARBA"/>
</dbReference>
<dbReference type="AlphaFoldDB" id="A0A9E6PGD4"/>
<dbReference type="EMBL" id="CP077093">
    <property type="protein sequence ID" value="QXI26194.1"/>
    <property type="molecule type" value="Genomic_DNA"/>
</dbReference>
<feature type="transmembrane region" description="Helical" evidence="9">
    <location>
        <begin position="872"/>
        <end position="889"/>
    </location>
</feature>
<keyword evidence="3 9" id="KW-0813">Transport</keyword>
<keyword evidence="6 9" id="KW-0812">Transmembrane</keyword>
<name>A0A9E6PGD4_9PSED</name>
<evidence type="ECO:0000256" key="1">
    <source>
        <dbReference type="ARBA" id="ARBA00004429"/>
    </source>
</evidence>
<dbReference type="SUPFAM" id="SSF82714">
    <property type="entry name" value="Multidrug efflux transporter AcrB TolC docking domain, DN and DC subdomains"/>
    <property type="match status" value="2"/>
</dbReference>
<evidence type="ECO:0000256" key="3">
    <source>
        <dbReference type="ARBA" id="ARBA00022448"/>
    </source>
</evidence>
<dbReference type="GO" id="GO:0015562">
    <property type="term" value="F:efflux transmembrane transporter activity"/>
    <property type="evidence" value="ECO:0007669"/>
    <property type="project" value="InterPro"/>
</dbReference>
<dbReference type="SUPFAM" id="SSF82693">
    <property type="entry name" value="Multidrug efflux transporter AcrB pore domain, PN1, PN2, PC1 and PC2 subdomains"/>
    <property type="match status" value="4"/>
</dbReference>
<dbReference type="NCBIfam" id="NF000282">
    <property type="entry name" value="RND_permease_1"/>
    <property type="match status" value="1"/>
</dbReference>
<feature type="transmembrane region" description="Helical" evidence="9">
    <location>
        <begin position="342"/>
        <end position="361"/>
    </location>
</feature>
<feature type="transmembrane region" description="Helical" evidence="9">
    <location>
        <begin position="896"/>
        <end position="916"/>
    </location>
</feature>
<evidence type="ECO:0000256" key="9">
    <source>
        <dbReference type="RuleBase" id="RU364070"/>
    </source>
</evidence>
<feature type="transmembrane region" description="Helical" evidence="9">
    <location>
        <begin position="999"/>
        <end position="1025"/>
    </location>
</feature>
<sequence>MARFFIDRPIFAWVIAILVMLGGVLAIYQLPLSQYPNIAPPQISLNATYTGASAKTMEDSVTQVIEQQMTGLDGLTYMSSSSSSAGSANITLTFAAGTDINTAQMLVQTKLEQAKARLPETVQQQGIEVRNSASDFLIIVSLISDNPKVSASDISDFISSTLYDQISRVSGVGEVTTLGSSYAMRIWLDPDKLKQYSLIPSDVSSALTAQNVDTSAGQLGALPARAGQQLNATISARSKLQTAAQFRDLVLKYASNGAVVTLADVARVELGSESYDVIAEHNGRPTGGMAVSLASGANALEVSQAVQAKLAELEKFFPSRLQLHTEVAYNTAPFVKISIEEVVKTLFEAIALVVLIMYLFLQNLRATLIPAIAVPVVLLGTFGVLQLMGYSINTLTLFGMVLAIGLLVDDAIVVVENVERIIAEQGLSPREATRQSMREISGALIGIAVVLSAVFVPMAFFGGSTGVIYRQFSVTMVAAMALSVLVALTLTPALCATLLKPHDHTDEERRGFFGWFNRTFDRGSRTYQRSVGSVLTRPLRALLVYALVLGGVMLMFQKLPTAFLPEEDQGMLMMQVTLPVGGTDEQLQAVTRQVQDYMLKQPEVDSILTVRGLGNGGHAQNAGRGFVKLKDWSERRGEQHSASAIAQRANQALSKILDANVFVIAPPAVQGLGQSSGFDIQLQDLAGLGHAQLLKARDQFLQLAAQDPRLAVVRAQGLEDTPQLNVDIDDRKAGAMGVSASDINTTLSVAMGGSYVNDFLDAGRLKKVYLQGAADQRMQAEDIGHWYVRNSSSSMVPLSAFTSTRWSSASPLLERYNGFGSYELVGSPAPGVSSGDAMAAVEAIMTKLPEGIGYAWTGQSYQERLAGNQAPLLYAISILFVFLCLAALYESWSVPFAVMLVVPLGILGALLLTGVRGLSNDVYFQVGLLTTVGLAAKNAILIVEFAKEGYERGQDLLGATLEAVRIRLRPVLMTSLAFILGVLPLALSSGAGSAGRQAIGTGVLGGMLAATLLGLFFIPLFYVLVQRLVARRAVAHPATAEGEI</sequence>
<feature type="transmembrane region" description="Helical" evidence="9">
    <location>
        <begin position="368"/>
        <end position="389"/>
    </location>
</feature>
<dbReference type="RefSeq" id="WP_186679020.1">
    <property type="nucleotide sequence ID" value="NZ_CP077093.1"/>
</dbReference>
<dbReference type="Gene3D" id="3.30.70.1320">
    <property type="entry name" value="Multidrug efflux transporter AcrB pore domain like"/>
    <property type="match status" value="1"/>
</dbReference>
<dbReference type="Pfam" id="PF00873">
    <property type="entry name" value="ACR_tran"/>
    <property type="match status" value="1"/>
</dbReference>
<keyword evidence="11" id="KW-1185">Reference proteome</keyword>
<dbReference type="Gene3D" id="3.30.70.1430">
    <property type="entry name" value="Multidrug efflux transporter AcrB pore domain"/>
    <property type="match status" value="2"/>
</dbReference>
<reference evidence="10 11" key="1">
    <citation type="journal article" date="2020" name="Microorganisms">
        <title>Reliable Identification of Environmental Pseudomonas Isolates Using the rpoD Gene.</title>
        <authorList>
            <consortium name="The Broad Institute Genome Sequencing Platform"/>
            <person name="Girard L."/>
            <person name="Lood C."/>
            <person name="Rokni-Zadeh H."/>
            <person name="van Noort V."/>
            <person name="Lavigne R."/>
            <person name="De Mot R."/>
        </authorList>
    </citation>
    <scope>NUCLEOTIDE SEQUENCE [LARGE SCALE GENOMIC DNA]</scope>
    <source>
        <strain evidence="10 11">RW8P3</strain>
    </source>
</reference>
<keyword evidence="8 9" id="KW-0472">Membrane</keyword>
<evidence type="ECO:0000256" key="4">
    <source>
        <dbReference type="ARBA" id="ARBA00022475"/>
    </source>
</evidence>
<feature type="transmembrane region" description="Helical" evidence="9">
    <location>
        <begin position="472"/>
        <end position="499"/>
    </location>
</feature>